<dbReference type="InterPro" id="IPR021686">
    <property type="entry name" value="DUF3268"/>
</dbReference>
<dbReference type="RefSeq" id="WP_200521648.1">
    <property type="nucleotide sequence ID" value="NZ_JAEHNZ010000001.1"/>
</dbReference>
<reference evidence="2 3" key="2">
    <citation type="journal article" date="2021" name="Pathogens">
        <title>Isolation and Characterization of Kingella bonacorsii sp. nov., A Novel Kingella Species Detected in a Stable Periodontitis Subject.</title>
        <authorList>
            <person name="Antezack A."/>
            <person name="Boxberger M."/>
            <person name="Rolland C."/>
            <person name="Monnet-Corti V."/>
            <person name="La Scola B."/>
        </authorList>
    </citation>
    <scope>NUCLEOTIDE SEQUENCE [LARGE SCALE GENOMIC DNA]</scope>
    <source>
        <strain evidence="2 3">Marseille-Q4569</strain>
    </source>
</reference>
<evidence type="ECO:0000313" key="1">
    <source>
        <dbReference type="EMBL" id="MBK0395584.1"/>
    </source>
</evidence>
<protein>
    <submittedName>
        <fullName evidence="2">Uncharacterized protein</fullName>
    </submittedName>
</protein>
<evidence type="ECO:0000313" key="3">
    <source>
        <dbReference type="Proteomes" id="UP000614058"/>
    </source>
</evidence>
<reference evidence="2" key="1">
    <citation type="submission" date="2020-12" db="EMBL/GenBank/DDBJ databases">
        <authorList>
            <person name="Antezack A."/>
            <person name="Boxberger M."/>
            <person name="Rolland C."/>
            <person name="Monnet-Corti V."/>
            <person name="La Scola B."/>
        </authorList>
    </citation>
    <scope>NUCLEOTIDE SEQUENCE</scope>
    <source>
        <strain evidence="2">Marseille-Q4569</strain>
    </source>
</reference>
<dbReference type="EMBL" id="JAEHNZ010000007">
    <property type="protein sequence ID" value="MBK0397530.1"/>
    <property type="molecule type" value="Genomic_DNA"/>
</dbReference>
<proteinExistence type="predicted"/>
<dbReference type="EMBL" id="JAEHNZ010000001">
    <property type="protein sequence ID" value="MBK0395584.1"/>
    <property type="molecule type" value="Genomic_DNA"/>
</dbReference>
<accession>A0ABS1BWD1</accession>
<dbReference type="Proteomes" id="UP000614058">
    <property type="component" value="Unassembled WGS sequence"/>
</dbReference>
<sequence length="144" mass="16326">MNIPPICGYCNMQTEIKTGQYVYPHRRDLYELNFWACPNCGAYTGCHKKGARVNQNGGIVISDGTLPLGVPANAVLRKLRMKAHSLFDPVWRNGTIRRKKAYARMAAHLGISRDECHISHFDERKIKRFIDAVPIVFPDERAGI</sequence>
<keyword evidence="3" id="KW-1185">Reference proteome</keyword>
<comment type="caution">
    <text evidence="2">The sequence shown here is derived from an EMBL/GenBank/DDBJ whole genome shotgun (WGS) entry which is preliminary data.</text>
</comment>
<organism evidence="2 3">
    <name type="scientific">Kingella bonacorsii</name>
    <dbReference type="NCBI Taxonomy" id="2796361"/>
    <lineage>
        <taxon>Bacteria</taxon>
        <taxon>Pseudomonadati</taxon>
        <taxon>Pseudomonadota</taxon>
        <taxon>Betaproteobacteria</taxon>
        <taxon>Neisseriales</taxon>
        <taxon>Neisseriaceae</taxon>
        <taxon>Kingella</taxon>
    </lineage>
</organism>
<evidence type="ECO:0000313" key="2">
    <source>
        <dbReference type="EMBL" id="MBK0397530.1"/>
    </source>
</evidence>
<dbReference type="Pfam" id="PF11672">
    <property type="entry name" value="DUF3268"/>
    <property type="match status" value="1"/>
</dbReference>
<gene>
    <name evidence="1" type="ORF">JDW22_02995</name>
    <name evidence="2" type="ORF">JDW22_13360</name>
</gene>
<name>A0ABS1BWD1_9NEIS</name>